<organism evidence="2 3">
    <name type="scientific">Caldovatus aquaticus</name>
    <dbReference type="NCBI Taxonomy" id="2865671"/>
    <lineage>
        <taxon>Bacteria</taxon>
        <taxon>Pseudomonadati</taxon>
        <taxon>Pseudomonadota</taxon>
        <taxon>Alphaproteobacteria</taxon>
        <taxon>Acetobacterales</taxon>
        <taxon>Roseomonadaceae</taxon>
        <taxon>Caldovatus</taxon>
    </lineage>
</organism>
<dbReference type="InterPro" id="IPR007844">
    <property type="entry name" value="AsmA"/>
</dbReference>
<feature type="domain" description="AsmA" evidence="1">
    <location>
        <begin position="5"/>
        <end position="113"/>
    </location>
</feature>
<dbReference type="PANTHER" id="PTHR30441">
    <property type="entry name" value="DUF748 DOMAIN-CONTAINING PROTEIN"/>
    <property type="match status" value="1"/>
</dbReference>
<gene>
    <name evidence="2" type="ORF">K1J50_01860</name>
</gene>
<reference evidence="2 3" key="1">
    <citation type="submission" date="2021-08" db="EMBL/GenBank/DDBJ databases">
        <title>Caldovatus sediminis gen. nov., sp. nov., a moderately thermophilic bacterium isolated from a hot spring.</title>
        <authorList>
            <person name="Hu C.-J."/>
            <person name="Li W.-J."/>
            <person name="Xian W.-D."/>
        </authorList>
    </citation>
    <scope>NUCLEOTIDE SEQUENCE [LARGE SCALE GENOMIC DNA]</scope>
    <source>
        <strain evidence="2 3">SYSU G05006</strain>
    </source>
</reference>
<dbReference type="RefSeq" id="WP_220115725.1">
    <property type="nucleotide sequence ID" value="NZ_JAHZUY010000002.1"/>
</dbReference>
<dbReference type="PANTHER" id="PTHR30441:SF4">
    <property type="entry name" value="PROTEIN ASMA"/>
    <property type="match status" value="1"/>
</dbReference>
<name>A0ABS7EY08_9PROT</name>
<dbReference type="InterPro" id="IPR052894">
    <property type="entry name" value="AsmA-related"/>
</dbReference>
<evidence type="ECO:0000313" key="2">
    <source>
        <dbReference type="EMBL" id="MBW8268226.1"/>
    </source>
</evidence>
<accession>A0ABS7EY08</accession>
<sequence length="974" mass="99291">MTRRLVLALALLLAALGGALWLGPRFVDWEAQRPRLAALAAVRLGRPVAIEGDLRLALLPQPRIEAARVRVGAAGDDIDIAARRMRLRLDLGALLTGRLEPREIALVGAEIRLPWPPATTLALRPPAWLLALDARIEDSRVRLGAAVLEDVAARLSAGGALEAVQVEGRFTFRALPVRFSATLGRPGYDGVSTLDLALAATGAAATARGALLPEGGFEGRFEASGQDLAVLLPAPPGPFRGSGRLTAGAELIAADEVTLDIAGVPARGALALRLLPAPRLDIALAASRLDLDAWVGALRAAGRPAMPTSLDLSAEAAAFRGAALRRLRGAVVLEEERLTLTDVSALLPGETTVELAGASAADRLELALHFRGGNLRETLAAFGVPLAGTDPSRLRAGEGRLRLVLEQTQASVADLAATVDGMRISGAGVLRFGGARPAVGAGLSFDRLVLDGLVPPGPSRADLGAALGGVDANLRLAAEQVVWRGLTAERATLDAALEGGRLAVRRLSGRFAGADVTASGALAVGGGAGARGGGAETAAAPRLADLSIEATAANAAELAALLPADWPGRALLAGRPVTLRLSGGGPVDALALRAEAELGELRVEANGTLDGRAPRFAGTLALRHPGALRLLAEGFGLDGAEWLGQGSLSLVASGLVVAPGGIAADHLDLVLAGLRARGQQLSLALDPAAPRPRLTGRIAAEHVALPPLRWRGDEPLGFALLDAMDAELSVTAAQVRIADAPALEAVEARSVRLAGGRLEVEGLRARLGGGTLTGAVTVRGGAADPPAVSAALRLEDATIAGPLFGLPVLDLAAGQVEGELRLGGVGHSPAALLATCEGELRLAVRNGVLVGLDLAALVAASAQEDPEAAEAGLRRALGDGAPAGGTAFDRLELAAHLGDGRLVLQAARLTGEGGVTASARGAIDLARATLDVQIAARPAQTEAPDIGLHLSGDLAAPRRLPEISAWARWRAERG</sequence>
<evidence type="ECO:0000313" key="3">
    <source>
        <dbReference type="Proteomes" id="UP001519924"/>
    </source>
</evidence>
<protein>
    <submittedName>
        <fullName evidence="2">AsmA family protein</fullName>
    </submittedName>
</protein>
<dbReference type="Proteomes" id="UP001519924">
    <property type="component" value="Unassembled WGS sequence"/>
</dbReference>
<keyword evidence="3" id="KW-1185">Reference proteome</keyword>
<dbReference type="Pfam" id="PF05170">
    <property type="entry name" value="AsmA"/>
    <property type="match status" value="1"/>
</dbReference>
<proteinExistence type="predicted"/>
<evidence type="ECO:0000259" key="1">
    <source>
        <dbReference type="Pfam" id="PF05170"/>
    </source>
</evidence>
<comment type="caution">
    <text evidence="2">The sequence shown here is derived from an EMBL/GenBank/DDBJ whole genome shotgun (WGS) entry which is preliminary data.</text>
</comment>
<dbReference type="EMBL" id="JAHZUY010000002">
    <property type="protein sequence ID" value="MBW8268226.1"/>
    <property type="molecule type" value="Genomic_DNA"/>
</dbReference>